<dbReference type="Gene3D" id="3.40.50.12710">
    <property type="match status" value="1"/>
</dbReference>
<dbReference type="Proteomes" id="UP000596196">
    <property type="component" value="Chromosome"/>
</dbReference>
<sequence>MGMELILREWMEKEKDHSISYSTYMNLALYAEGHGYYMREREKIGRRGDFFTSSNVSSVFAKTFAKFFIRLVEKGEVSPNICEIGGGTGKFAYDVLQEWKQLSPETFINLNYSIIEVSPFHRRLQQERLCSVDNVSYYTSYIEMGESFEGIIFSNELFDSFPVEIVEKRNGILYEVRITYTDEGNLTEIFRPIEKRIGRYLLKYNIHIAEGQRFEVPIAMEEYIEEITKWFQKGICITVDYGYTKEEWMHPAHQEGSLRGYYQHELIRNPLEHPGEMDLTTHIHWDELKEIFSLQGMGAVWHKKQSEFLLAAGILEQLTSHQDTNPFSETQKRNRAVRSMILNGGLGSAFDVVIHTKDMKNLHLNQYLTI</sequence>
<dbReference type="Pfam" id="PF02636">
    <property type="entry name" value="Methyltransf_28"/>
    <property type="match status" value="1"/>
</dbReference>
<evidence type="ECO:0000313" key="4">
    <source>
        <dbReference type="EMBL" id="QQA14929.1"/>
    </source>
</evidence>
<evidence type="ECO:0000256" key="2">
    <source>
        <dbReference type="ARBA" id="ARBA00022679"/>
    </source>
</evidence>
<reference evidence="4 6" key="2">
    <citation type="submission" date="2020-12" db="EMBL/GenBank/DDBJ databases">
        <title>FDA dAtabase for Regulatory Grade micrObial Sequences (FDA-ARGOS): Supporting development and validation of Infectious Disease Dx tests.</title>
        <authorList>
            <person name="Nelson B."/>
            <person name="Plummer A."/>
            <person name="Tallon L."/>
            <person name="Sadzewicz L."/>
            <person name="Zhao X."/>
            <person name="Boylan J."/>
            <person name="Ott S."/>
            <person name="Bowen H."/>
            <person name="Vavikolanu K."/>
            <person name="Mehta A."/>
            <person name="Aluvathingal J."/>
            <person name="Nadendla S."/>
            <person name="Myers T."/>
            <person name="Yan Y."/>
            <person name="Sichtig H."/>
        </authorList>
    </citation>
    <scope>NUCLEOTIDE SEQUENCE [LARGE SCALE GENOMIC DNA]</scope>
    <source>
        <strain evidence="4 6">FDAARGOS_924</strain>
    </source>
</reference>
<dbReference type="PANTHER" id="PTHR12049:SF7">
    <property type="entry name" value="PROTEIN ARGININE METHYLTRANSFERASE NDUFAF7, MITOCHONDRIAL"/>
    <property type="match status" value="1"/>
</dbReference>
<dbReference type="EMBL" id="CP065877">
    <property type="protein sequence ID" value="QQA14929.1"/>
    <property type="molecule type" value="Genomic_DNA"/>
</dbReference>
<dbReference type="Proteomes" id="UP000190696">
    <property type="component" value="Unassembled WGS sequence"/>
</dbReference>
<keyword evidence="6" id="KW-1185">Reference proteome</keyword>
<dbReference type="GO" id="GO:0035243">
    <property type="term" value="F:protein-arginine omega-N symmetric methyltransferase activity"/>
    <property type="evidence" value="ECO:0007669"/>
    <property type="project" value="TreeGrafter"/>
</dbReference>
<gene>
    <name evidence="3" type="ORF">BW900_03185</name>
    <name evidence="4" type="ORF">I6G81_21335</name>
</gene>
<evidence type="ECO:0000313" key="3">
    <source>
        <dbReference type="EMBL" id="OOR08953.1"/>
    </source>
</evidence>
<dbReference type="PANTHER" id="PTHR12049">
    <property type="entry name" value="PROTEIN ARGININE METHYLTRANSFERASE NDUFAF7, MITOCHONDRIAL"/>
    <property type="match status" value="1"/>
</dbReference>
<dbReference type="RefSeq" id="WP_002129109.1">
    <property type="nucleotide sequence ID" value="NZ_CP009692.1"/>
</dbReference>
<protein>
    <submittedName>
        <fullName evidence="3">SAM-dependent methyltransferase</fullName>
    </submittedName>
</protein>
<evidence type="ECO:0000256" key="1">
    <source>
        <dbReference type="ARBA" id="ARBA00022603"/>
    </source>
</evidence>
<dbReference type="InterPro" id="IPR003788">
    <property type="entry name" value="NDUFAF7"/>
</dbReference>
<keyword evidence="2" id="KW-0808">Transferase</keyword>
<dbReference type="InterPro" id="IPR029063">
    <property type="entry name" value="SAM-dependent_MTases_sf"/>
</dbReference>
<evidence type="ECO:0000313" key="6">
    <source>
        <dbReference type="Proteomes" id="UP000596196"/>
    </source>
</evidence>
<proteinExistence type="predicted"/>
<reference evidence="3 5" key="1">
    <citation type="submission" date="2017-01" db="EMBL/GenBank/DDBJ databases">
        <title>Bacillus cereus isolates.</title>
        <authorList>
            <person name="Beno S.M."/>
        </authorList>
    </citation>
    <scope>NUCLEOTIDE SEQUENCE [LARGE SCALE GENOMIC DNA]</scope>
    <source>
        <strain evidence="3 5">FSL W7-1108</strain>
    </source>
</reference>
<dbReference type="KEGG" id="bmyo:BG05_1758"/>
<name>A0A0B5SGL8_BACMY</name>
<dbReference type="InterPro" id="IPR038375">
    <property type="entry name" value="NDUFAF7_sf"/>
</dbReference>
<dbReference type="GO" id="GO:0032259">
    <property type="term" value="P:methylation"/>
    <property type="evidence" value="ECO:0007669"/>
    <property type="project" value="UniProtKB-KW"/>
</dbReference>
<dbReference type="SUPFAM" id="SSF53335">
    <property type="entry name" value="S-adenosyl-L-methionine-dependent methyltransferases"/>
    <property type="match status" value="1"/>
</dbReference>
<dbReference type="AlphaFoldDB" id="A0A0B5SGL8"/>
<dbReference type="EMBL" id="MUAI01000001">
    <property type="protein sequence ID" value="OOR08953.1"/>
    <property type="molecule type" value="Genomic_DNA"/>
</dbReference>
<organism evidence="3 5">
    <name type="scientific">Bacillus mycoides</name>
    <dbReference type="NCBI Taxonomy" id="1405"/>
    <lineage>
        <taxon>Bacteria</taxon>
        <taxon>Bacillati</taxon>
        <taxon>Bacillota</taxon>
        <taxon>Bacilli</taxon>
        <taxon>Bacillales</taxon>
        <taxon>Bacillaceae</taxon>
        <taxon>Bacillus</taxon>
        <taxon>Bacillus cereus group</taxon>
    </lineage>
</organism>
<keyword evidence="1 3" id="KW-0489">Methyltransferase</keyword>
<accession>A0A1S9TG51</accession>
<evidence type="ECO:0000313" key="5">
    <source>
        <dbReference type="Proteomes" id="UP000190696"/>
    </source>
</evidence>
<accession>A0A0B5SGL8</accession>